<feature type="transmembrane region" description="Helical" evidence="2">
    <location>
        <begin position="18"/>
        <end position="35"/>
    </location>
</feature>
<dbReference type="AlphaFoldDB" id="A0A8K0UUL4"/>
<dbReference type="OrthoDB" id="3350812at2759"/>
<reference evidence="4" key="1">
    <citation type="journal article" date="2021" name="New Phytol.">
        <title>Evolutionary innovations through gain and loss of genes in the ectomycorrhizal Boletales.</title>
        <authorList>
            <person name="Wu G."/>
            <person name="Miyauchi S."/>
            <person name="Morin E."/>
            <person name="Kuo A."/>
            <person name="Drula E."/>
            <person name="Varga T."/>
            <person name="Kohler A."/>
            <person name="Feng B."/>
            <person name="Cao Y."/>
            <person name="Lipzen A."/>
            <person name="Daum C."/>
            <person name="Hundley H."/>
            <person name="Pangilinan J."/>
            <person name="Johnson J."/>
            <person name="Barry K."/>
            <person name="LaButti K."/>
            <person name="Ng V."/>
            <person name="Ahrendt S."/>
            <person name="Min B."/>
            <person name="Choi I.G."/>
            <person name="Park H."/>
            <person name="Plett J.M."/>
            <person name="Magnuson J."/>
            <person name="Spatafora J.W."/>
            <person name="Nagy L.G."/>
            <person name="Henrissat B."/>
            <person name="Grigoriev I.V."/>
            <person name="Yang Z.L."/>
            <person name="Xu J."/>
            <person name="Martin F.M."/>
        </authorList>
    </citation>
    <scope>NUCLEOTIDE SEQUENCE</scope>
    <source>
        <strain evidence="4">KKN 215</strain>
    </source>
</reference>
<feature type="transmembrane region" description="Helical" evidence="2">
    <location>
        <begin position="210"/>
        <end position="230"/>
    </location>
</feature>
<sequence>MADAATKAFLDAARSKQFVTYLDIVAAAVLAYDYILNVGAEAQFIWFSPLSLGKVLYFLTRYPVIADTSLVLFHQFAVMSPKQCDLVYKTIGYSLGTGTLIAESILVMRTWVIWSRNRTIGLTLLTGLIVCWIPVFYFLAQSLNSLVFVDPPNPNTPGCFLHTQKNILFVVWIIITGFESLILSLTLIRFAPTWRRKRTALLQIIYRDGILNYFYLCILSICNVVVLFTAPRGYTTLLSALQRVMHSILSSRVLLNLRQAANSPQVVTLPDSLHQGGHSGLLFQPNWASIFVTTQTETHADANLALSHIRPTRRHSDSIEMDFEEEDPYGKPTHRSFGETPPASGVRSGIP</sequence>
<evidence type="ECO:0000259" key="3">
    <source>
        <dbReference type="Pfam" id="PF20151"/>
    </source>
</evidence>
<keyword evidence="5" id="KW-1185">Reference proteome</keyword>
<feature type="transmembrane region" description="Helical" evidence="2">
    <location>
        <begin position="120"/>
        <end position="140"/>
    </location>
</feature>
<accession>A0A8K0UUL4</accession>
<keyword evidence="2" id="KW-0472">Membrane</keyword>
<dbReference type="EMBL" id="JAEVFJ010000006">
    <property type="protein sequence ID" value="KAH8103918.1"/>
    <property type="molecule type" value="Genomic_DNA"/>
</dbReference>
<feature type="region of interest" description="Disordered" evidence="1">
    <location>
        <begin position="324"/>
        <end position="351"/>
    </location>
</feature>
<dbReference type="Proteomes" id="UP000813824">
    <property type="component" value="Unassembled WGS sequence"/>
</dbReference>
<dbReference type="Pfam" id="PF20151">
    <property type="entry name" value="DUF6533"/>
    <property type="match status" value="1"/>
</dbReference>
<gene>
    <name evidence="4" type="ORF">BXZ70DRAFT_923349</name>
</gene>
<name>A0A8K0UUL4_9AGAR</name>
<evidence type="ECO:0000313" key="5">
    <source>
        <dbReference type="Proteomes" id="UP000813824"/>
    </source>
</evidence>
<evidence type="ECO:0000313" key="4">
    <source>
        <dbReference type="EMBL" id="KAH8103918.1"/>
    </source>
</evidence>
<feature type="transmembrane region" description="Helical" evidence="2">
    <location>
        <begin position="90"/>
        <end position="108"/>
    </location>
</feature>
<proteinExistence type="predicted"/>
<feature type="domain" description="DUF6533" evidence="3">
    <location>
        <begin position="21"/>
        <end position="65"/>
    </location>
</feature>
<comment type="caution">
    <text evidence="4">The sequence shown here is derived from an EMBL/GenBank/DDBJ whole genome shotgun (WGS) entry which is preliminary data.</text>
</comment>
<feature type="transmembrane region" description="Helical" evidence="2">
    <location>
        <begin position="167"/>
        <end position="190"/>
    </location>
</feature>
<dbReference type="InterPro" id="IPR045340">
    <property type="entry name" value="DUF6533"/>
</dbReference>
<protein>
    <recommendedName>
        <fullName evidence="3">DUF6533 domain-containing protein</fullName>
    </recommendedName>
</protein>
<evidence type="ECO:0000256" key="1">
    <source>
        <dbReference type="SAM" id="MobiDB-lite"/>
    </source>
</evidence>
<keyword evidence="2" id="KW-0812">Transmembrane</keyword>
<evidence type="ECO:0000256" key="2">
    <source>
        <dbReference type="SAM" id="Phobius"/>
    </source>
</evidence>
<organism evidence="4 5">
    <name type="scientific">Cristinia sonorae</name>
    <dbReference type="NCBI Taxonomy" id="1940300"/>
    <lineage>
        <taxon>Eukaryota</taxon>
        <taxon>Fungi</taxon>
        <taxon>Dikarya</taxon>
        <taxon>Basidiomycota</taxon>
        <taxon>Agaricomycotina</taxon>
        <taxon>Agaricomycetes</taxon>
        <taxon>Agaricomycetidae</taxon>
        <taxon>Agaricales</taxon>
        <taxon>Pleurotineae</taxon>
        <taxon>Stephanosporaceae</taxon>
        <taxon>Cristinia</taxon>
    </lineage>
</organism>
<keyword evidence="2" id="KW-1133">Transmembrane helix</keyword>